<evidence type="ECO:0000313" key="1">
    <source>
        <dbReference type="EMBL" id="GAH26763.1"/>
    </source>
</evidence>
<dbReference type="AlphaFoldDB" id="X1G148"/>
<reference evidence="1" key="1">
    <citation type="journal article" date="2014" name="Front. Microbiol.">
        <title>High frequency of phylogenetically diverse reductive dehalogenase-homologous genes in deep subseafloor sedimentary metagenomes.</title>
        <authorList>
            <person name="Kawai M."/>
            <person name="Futagami T."/>
            <person name="Toyoda A."/>
            <person name="Takaki Y."/>
            <person name="Nishi S."/>
            <person name="Hori S."/>
            <person name="Arai W."/>
            <person name="Tsubouchi T."/>
            <person name="Morono Y."/>
            <person name="Uchiyama I."/>
            <person name="Ito T."/>
            <person name="Fujiyama A."/>
            <person name="Inagaki F."/>
            <person name="Takami H."/>
        </authorList>
    </citation>
    <scope>NUCLEOTIDE SEQUENCE</scope>
    <source>
        <strain evidence="1">Expedition CK06-06</strain>
    </source>
</reference>
<proteinExistence type="predicted"/>
<comment type="caution">
    <text evidence="1">The sequence shown here is derived from an EMBL/GenBank/DDBJ whole genome shotgun (WGS) entry which is preliminary data.</text>
</comment>
<protein>
    <submittedName>
        <fullName evidence="1">Uncharacterized protein</fullName>
    </submittedName>
</protein>
<dbReference type="EMBL" id="BART01040172">
    <property type="protein sequence ID" value="GAH26763.1"/>
    <property type="molecule type" value="Genomic_DNA"/>
</dbReference>
<organism evidence="1">
    <name type="scientific">marine sediment metagenome</name>
    <dbReference type="NCBI Taxonomy" id="412755"/>
    <lineage>
        <taxon>unclassified sequences</taxon>
        <taxon>metagenomes</taxon>
        <taxon>ecological metagenomes</taxon>
    </lineage>
</organism>
<sequence>MQYVDGNRVAGEVNWYIAKMWQELLKGWIPEYINKEQYNSIKLNKDEFYPCLVGWVGICCSYSGKWFGGYAGKVETKGGLRDYQTEAFANVKKQLPKLKG</sequence>
<accession>X1G148</accession>
<gene>
    <name evidence="1" type="ORF">S01H4_65563</name>
</gene>
<feature type="non-terminal residue" evidence="1">
    <location>
        <position position="100"/>
    </location>
</feature>
<name>X1G148_9ZZZZ</name>